<reference evidence="1" key="3">
    <citation type="submission" date="2022-08" db="EMBL/GenBank/DDBJ databases">
        <authorList>
            <person name="Magnan C."/>
        </authorList>
    </citation>
    <scope>NUCLEOTIDE SEQUENCE</scope>
    <source>
        <strain evidence="1">NSP012P</strain>
    </source>
</reference>
<gene>
    <name evidence="2" type="ORF">NW112_07950</name>
    <name evidence="1" type="ORF">NW133_01155</name>
</gene>
<evidence type="ECO:0000313" key="3">
    <source>
        <dbReference type="Proteomes" id="UP001072952"/>
    </source>
</evidence>
<name>A0A9Q4D8D8_9STAP</name>
<reference evidence="1" key="1">
    <citation type="journal article" date="2022" name="Int. J. Mol. Sci.">
        <title>Phenotypic and Genotypic Virulence Characterisation of Staphylococcus pettenkoferi Strains Isolated from Human Bloodstream and Diabetic Foot Infections.</title>
        <authorList>
            <person name="Magnan C."/>
            <person name="Ahmad-Mansour N."/>
            <person name="Pouget C."/>
            <person name="Morsli M."/>
            <person name="Huc-Brandt S."/>
            <person name="Pantel A."/>
            <person name="Dunyach-Remy C."/>
            <person name="Sotto A."/>
            <person name="Molle V."/>
            <person name="Lavigne J.-P."/>
        </authorList>
    </citation>
    <scope>NUCLEOTIDE SEQUENCE</scope>
    <source>
        <strain evidence="1">NSP012P</strain>
    </source>
</reference>
<dbReference type="Proteomes" id="UP001081438">
    <property type="component" value="Unassembled WGS sequence"/>
</dbReference>
<dbReference type="Pfam" id="PF14367">
    <property type="entry name" value="DUF4411"/>
    <property type="match status" value="1"/>
</dbReference>
<keyword evidence="3" id="KW-1185">Reference proteome</keyword>
<dbReference type="EMBL" id="JANSLD010000003">
    <property type="protein sequence ID" value="MCY1582157.1"/>
    <property type="molecule type" value="Genomic_DNA"/>
</dbReference>
<dbReference type="InterPro" id="IPR029060">
    <property type="entry name" value="PIN-like_dom_sf"/>
</dbReference>
<dbReference type="RefSeq" id="WP_124225667.1">
    <property type="nucleotide sequence ID" value="NZ_JALCYB010000023.1"/>
</dbReference>
<evidence type="ECO:0000313" key="4">
    <source>
        <dbReference type="Proteomes" id="UP001081438"/>
    </source>
</evidence>
<organism evidence="2 4">
    <name type="scientific">Staphylococcus pettenkoferi</name>
    <dbReference type="NCBI Taxonomy" id="170573"/>
    <lineage>
        <taxon>Bacteria</taxon>
        <taxon>Bacillati</taxon>
        <taxon>Bacillota</taxon>
        <taxon>Bacilli</taxon>
        <taxon>Bacillales</taxon>
        <taxon>Staphylococcaceae</taxon>
        <taxon>Staphylococcus</taxon>
    </lineage>
</organism>
<accession>A0A9Q4D8D8</accession>
<protein>
    <submittedName>
        <fullName evidence="2">DUF4411 family protein</fullName>
    </submittedName>
</protein>
<dbReference type="InterPro" id="IPR016541">
    <property type="entry name" value="UCP008505"/>
</dbReference>
<sequence>MTEYLIDSNIFIEPYQRYYNFDIAPTYWDKFLTMYKNSILLVDKVKVEICKQTDDGKKDELQKWVEDECLPLNKGISSTSNQEVFNKFRAINKYVKESPYYKDSSYREWFSNPDKADPWLIAIAAVHGYTIVTFENQNNNLSSKNPTKKEPRIPDIRKEFDVECIDLFELMRRENCVI</sequence>
<proteinExistence type="predicted"/>
<dbReference type="Proteomes" id="UP001072952">
    <property type="component" value="Unassembled WGS sequence"/>
</dbReference>
<dbReference type="SUPFAM" id="SSF88723">
    <property type="entry name" value="PIN domain-like"/>
    <property type="match status" value="1"/>
</dbReference>
<comment type="caution">
    <text evidence="2">The sequence shown here is derived from an EMBL/GenBank/DDBJ whole genome shotgun (WGS) entry which is preliminary data.</text>
</comment>
<dbReference type="AlphaFoldDB" id="A0A9Q4D8D8"/>
<evidence type="ECO:0000313" key="1">
    <source>
        <dbReference type="EMBL" id="MCY1582157.1"/>
    </source>
</evidence>
<evidence type="ECO:0000313" key="2">
    <source>
        <dbReference type="EMBL" id="MCY1595170.1"/>
    </source>
</evidence>
<dbReference type="EMBL" id="JANSKX010000025">
    <property type="protein sequence ID" value="MCY1595170.1"/>
    <property type="molecule type" value="Genomic_DNA"/>
</dbReference>
<reference evidence="2" key="2">
    <citation type="journal article" date="2022" name="Int. J. Mol. Sci.">
        <title>Phenotypic and genotypic virulence characterisation of Staphylococcus pettenkoferi strains isolated from human bloodstream and diabetic foot infections.</title>
        <authorList>
            <person name="Magnan C."/>
        </authorList>
    </citation>
    <scope>NUCLEOTIDE SEQUENCE</scope>
    <source>
        <strain evidence="2">NSP020P</strain>
    </source>
</reference>